<sequence length="652" mass="69103">MTEDSSTKVSEETMATAAAASARQRRKRKWDQPAESLVPAGLALPGVLPLGNMGSLVGITLPGVATLSGALLTSPLPATCATVPLVFQAPPIQHHTAAVVQKLNQPKIQDELIAREIVINDAESTIRYKLTKRQTQEEIQKCTGAVVITRGKYRPPNALPDNEKPLYLHISAGSHLKETGERIKAVDHAAAMVEEMLKQSQNSLTASTSFNSLVNNGGQVTQPLSTCVFLGFDTDPSFNIAARIRGPNDQYINHIMNETGATVLLRGQGSGNLGSPNVEEIQQPLHLYLSSNNPKSLEDAKRLAENLLDTISAECGASRISSCKVYNAVPPPQQLLSGVQSSGDVLKVNAGYVAGLTSSSGGSTPAPPVSLATVPSVSSVFPQGTGVQAGGLFNHGHPQPNMVSCPQPSVAGGTSYSGYGGIFPQATPLQQVALALRQSSSPITSTSSSVASVGKAVPKASLCSYPEKVKQPPQKRKFQELPVASKGPAKPLQVFSLTFYEADRLILGSVYWTLGEFSEDSGMRSISTMPAPKKLINPSSSGMPPPKNMLPPPPPPKFASPAPVSQANGNNSILIKSKSVPVPENGKKSPSLPIQWVLRILLVWVQTGRRAASQNDTLIKLMEYGDDDDDPEGTDECPTSKSNVTPKPFWAL</sequence>
<dbReference type="InterPro" id="IPR036612">
    <property type="entry name" value="KH_dom_type_1_sf"/>
</dbReference>
<feature type="compositionally biased region" description="Acidic residues" evidence="3">
    <location>
        <begin position="624"/>
        <end position="635"/>
    </location>
</feature>
<feature type="region of interest" description="Disordered" evidence="3">
    <location>
        <begin position="538"/>
        <end position="565"/>
    </location>
</feature>
<dbReference type="PANTHER" id="PTHR15744">
    <property type="entry name" value="BLOM7"/>
    <property type="match status" value="1"/>
</dbReference>
<evidence type="ECO:0000313" key="6">
    <source>
        <dbReference type="EMBL" id="KAF8408207.1"/>
    </source>
</evidence>
<evidence type="ECO:0000313" key="7">
    <source>
        <dbReference type="Proteomes" id="UP000655225"/>
    </source>
</evidence>
<evidence type="ECO:0000259" key="4">
    <source>
        <dbReference type="Pfam" id="PF22675"/>
    </source>
</evidence>
<comment type="caution">
    <text evidence="6">The sequence shown here is derived from an EMBL/GenBank/DDBJ whole genome shotgun (WGS) entry which is preliminary data.</text>
</comment>
<dbReference type="InterPro" id="IPR031121">
    <property type="entry name" value="RIK/BLOM7"/>
</dbReference>
<dbReference type="CDD" id="cd22471">
    <property type="entry name" value="KH-I_RIK_like_rpt1"/>
    <property type="match status" value="1"/>
</dbReference>
<dbReference type="Pfam" id="PF23469">
    <property type="entry name" value="KH_12"/>
    <property type="match status" value="1"/>
</dbReference>
<dbReference type="GO" id="GO:0005634">
    <property type="term" value="C:nucleus"/>
    <property type="evidence" value="ECO:0007669"/>
    <property type="project" value="InterPro"/>
</dbReference>
<proteinExistence type="predicted"/>
<dbReference type="Pfam" id="PF22675">
    <property type="entry name" value="KH-I_KHDC4-BBP"/>
    <property type="match status" value="1"/>
</dbReference>
<feature type="domain" description="ATP-dependent RNA helicase PRP5/DDX46/KHDC4 KH" evidence="5">
    <location>
        <begin position="113"/>
        <end position="201"/>
    </location>
</feature>
<protein>
    <recommendedName>
        <fullName evidence="1">Protein RIK</fullName>
    </recommendedName>
    <alternativeName>
        <fullName evidence="2">Rough sheath 2-interacting KH domain protein</fullName>
    </alternativeName>
</protein>
<dbReference type="Gene3D" id="3.30.1370.10">
    <property type="entry name" value="K Homology domain, type 1"/>
    <property type="match status" value="2"/>
</dbReference>
<dbReference type="FunFam" id="3.30.1370.10:FF:000037">
    <property type="entry name" value="KH domain protein"/>
    <property type="match status" value="1"/>
</dbReference>
<feature type="compositionally biased region" description="Basic and acidic residues" evidence="3">
    <location>
        <begin position="1"/>
        <end position="11"/>
    </location>
</feature>
<evidence type="ECO:0000256" key="1">
    <source>
        <dbReference type="ARBA" id="ARBA00070402"/>
    </source>
</evidence>
<organism evidence="6 7">
    <name type="scientific">Tetracentron sinense</name>
    <name type="common">Spur-leaf</name>
    <dbReference type="NCBI Taxonomy" id="13715"/>
    <lineage>
        <taxon>Eukaryota</taxon>
        <taxon>Viridiplantae</taxon>
        <taxon>Streptophyta</taxon>
        <taxon>Embryophyta</taxon>
        <taxon>Tracheophyta</taxon>
        <taxon>Spermatophyta</taxon>
        <taxon>Magnoliopsida</taxon>
        <taxon>Trochodendrales</taxon>
        <taxon>Trochodendraceae</taxon>
        <taxon>Tetracentron</taxon>
    </lineage>
</organism>
<accession>A0A834ZKU9</accession>
<feature type="region of interest" description="Disordered" evidence="3">
    <location>
        <begin position="623"/>
        <end position="652"/>
    </location>
</feature>
<feature type="compositionally biased region" description="Pro residues" evidence="3">
    <location>
        <begin position="543"/>
        <end position="558"/>
    </location>
</feature>
<name>A0A834ZKU9_TETSI</name>
<evidence type="ECO:0000259" key="5">
    <source>
        <dbReference type="Pfam" id="PF23469"/>
    </source>
</evidence>
<dbReference type="GO" id="GO:0003723">
    <property type="term" value="F:RNA binding"/>
    <property type="evidence" value="ECO:0007669"/>
    <property type="project" value="InterPro"/>
</dbReference>
<evidence type="ECO:0000256" key="3">
    <source>
        <dbReference type="SAM" id="MobiDB-lite"/>
    </source>
</evidence>
<feature type="domain" description="KHDC4/BBP-like KH-domain type I" evidence="4">
    <location>
        <begin position="235"/>
        <end position="309"/>
    </location>
</feature>
<dbReference type="SUPFAM" id="SSF54791">
    <property type="entry name" value="Eukaryotic type KH-domain (KH-domain type I)"/>
    <property type="match status" value="1"/>
</dbReference>
<dbReference type="OMA" id="ATPKPFW"/>
<dbReference type="CDD" id="cd22472">
    <property type="entry name" value="KH-I_RIK_like_rpt2"/>
    <property type="match status" value="1"/>
</dbReference>
<evidence type="ECO:0000256" key="2">
    <source>
        <dbReference type="ARBA" id="ARBA00081001"/>
    </source>
</evidence>
<feature type="region of interest" description="Disordered" evidence="3">
    <location>
        <begin position="1"/>
        <end position="32"/>
    </location>
</feature>
<keyword evidence="7" id="KW-1185">Reference proteome</keyword>
<dbReference type="EMBL" id="JABCRI010000004">
    <property type="protein sequence ID" value="KAF8408207.1"/>
    <property type="molecule type" value="Genomic_DNA"/>
</dbReference>
<dbReference type="OrthoDB" id="397265at2759"/>
<dbReference type="PANTHER" id="PTHR15744:SF0">
    <property type="entry name" value="KH HOMOLOGY DOMAIN-CONTAINING PROTEIN 4"/>
    <property type="match status" value="1"/>
</dbReference>
<gene>
    <name evidence="6" type="ORF">HHK36_007351</name>
</gene>
<dbReference type="InterPro" id="IPR055256">
    <property type="entry name" value="KH_1_KHDC4/BBP-like"/>
</dbReference>
<dbReference type="InterPro" id="IPR056149">
    <property type="entry name" value="PRP5/DDX46/KHDC4_KH"/>
</dbReference>
<dbReference type="AlphaFoldDB" id="A0A834ZKU9"/>
<reference evidence="6 7" key="1">
    <citation type="submission" date="2020-04" db="EMBL/GenBank/DDBJ databases">
        <title>Plant Genome Project.</title>
        <authorList>
            <person name="Zhang R.-G."/>
        </authorList>
    </citation>
    <scope>NUCLEOTIDE SEQUENCE [LARGE SCALE GENOMIC DNA]</scope>
    <source>
        <strain evidence="6">YNK0</strain>
        <tissue evidence="6">Leaf</tissue>
    </source>
</reference>
<dbReference type="Proteomes" id="UP000655225">
    <property type="component" value="Unassembled WGS sequence"/>
</dbReference>